<name>A0AAW2XMF7_9LAMI</name>
<organism evidence="2">
    <name type="scientific">Sesamum latifolium</name>
    <dbReference type="NCBI Taxonomy" id="2727402"/>
    <lineage>
        <taxon>Eukaryota</taxon>
        <taxon>Viridiplantae</taxon>
        <taxon>Streptophyta</taxon>
        <taxon>Embryophyta</taxon>
        <taxon>Tracheophyta</taxon>
        <taxon>Spermatophyta</taxon>
        <taxon>Magnoliopsida</taxon>
        <taxon>eudicotyledons</taxon>
        <taxon>Gunneridae</taxon>
        <taxon>Pentapetalae</taxon>
        <taxon>asterids</taxon>
        <taxon>lamiids</taxon>
        <taxon>Lamiales</taxon>
        <taxon>Pedaliaceae</taxon>
        <taxon>Sesamum</taxon>
    </lineage>
</organism>
<gene>
    <name evidence="2" type="ORF">Slati_0873600</name>
</gene>
<sequence length="489" mass="55464">MAFFEIAEDKAPGPDGYSSGFYKAAWSIVGEEVVKAIMEFFITGRLLKQVNATILALIPKVWTPSLVSDFCPIFCCNVLYKVITKIILQRLRMVLDSLISPSQNAFVLGRSIGDNILLAQELFTRYNQQRLPMRCALKVDQRKAYDMVEWDFLFAVLQMFGFLSTFINWIEECATTPMFSVCINGNPHDFFKGARGLRQGARGLNPWDPRSIACSTRISKGPPSSAVSWTLSLGFEIIISGLGPSNVGHPKVAWHLACRPIEEGGQGIRDILALNKALMSRHLWNVIKSNRASIWVNCIFHIRLRDKSIWTVNDKSGSWGWRKMLRLQHALLPHIDFKVGDGDLFSLWHNPWHSLGPLISRFPRDPGLTNMPVIAKLSMVINNGEWGWPPITDMECIEIIHNLPDLHNGNDSITWRSNGDDFTTSAVYDVFHHPGPKVGWSSLLLGTFKIPRHHFILWLAVLEKLSTFDKPWLQHLGNDCVLCKFHIYK</sequence>
<dbReference type="PANTHER" id="PTHR46890">
    <property type="entry name" value="NON-LTR RETROLELEMENT REVERSE TRANSCRIPTASE-LIKE PROTEIN-RELATED"/>
    <property type="match status" value="1"/>
</dbReference>
<dbReference type="Pfam" id="PF00078">
    <property type="entry name" value="RVT_1"/>
    <property type="match status" value="1"/>
</dbReference>
<protein>
    <submittedName>
        <fullName evidence="2">Transposon TX1 uncharacterized protein</fullName>
    </submittedName>
</protein>
<reference evidence="2" key="2">
    <citation type="journal article" date="2024" name="Plant">
        <title>Genomic evolution and insights into agronomic trait innovations of Sesamum species.</title>
        <authorList>
            <person name="Miao H."/>
            <person name="Wang L."/>
            <person name="Qu L."/>
            <person name="Liu H."/>
            <person name="Sun Y."/>
            <person name="Le M."/>
            <person name="Wang Q."/>
            <person name="Wei S."/>
            <person name="Zheng Y."/>
            <person name="Lin W."/>
            <person name="Duan Y."/>
            <person name="Cao H."/>
            <person name="Xiong S."/>
            <person name="Wang X."/>
            <person name="Wei L."/>
            <person name="Li C."/>
            <person name="Ma Q."/>
            <person name="Ju M."/>
            <person name="Zhao R."/>
            <person name="Li G."/>
            <person name="Mu C."/>
            <person name="Tian Q."/>
            <person name="Mei H."/>
            <person name="Zhang T."/>
            <person name="Gao T."/>
            <person name="Zhang H."/>
        </authorList>
    </citation>
    <scope>NUCLEOTIDE SEQUENCE</scope>
    <source>
        <strain evidence="2">KEN1</strain>
    </source>
</reference>
<dbReference type="PANTHER" id="PTHR46890:SF48">
    <property type="entry name" value="RNA-DIRECTED DNA POLYMERASE"/>
    <property type="match status" value="1"/>
</dbReference>
<dbReference type="InterPro" id="IPR000477">
    <property type="entry name" value="RT_dom"/>
</dbReference>
<dbReference type="CDD" id="cd01650">
    <property type="entry name" value="RT_nLTR_like"/>
    <property type="match status" value="1"/>
</dbReference>
<dbReference type="InterPro" id="IPR052343">
    <property type="entry name" value="Retrotransposon-Effector_Assoc"/>
</dbReference>
<reference evidence="2" key="1">
    <citation type="submission" date="2020-06" db="EMBL/GenBank/DDBJ databases">
        <authorList>
            <person name="Li T."/>
            <person name="Hu X."/>
            <person name="Zhang T."/>
            <person name="Song X."/>
            <person name="Zhang H."/>
            <person name="Dai N."/>
            <person name="Sheng W."/>
            <person name="Hou X."/>
            <person name="Wei L."/>
        </authorList>
    </citation>
    <scope>NUCLEOTIDE SEQUENCE</scope>
    <source>
        <strain evidence="2">KEN1</strain>
        <tissue evidence="2">Leaf</tissue>
    </source>
</reference>
<accession>A0AAW2XMF7</accession>
<dbReference type="InterPro" id="IPR043502">
    <property type="entry name" value="DNA/RNA_pol_sf"/>
</dbReference>
<comment type="caution">
    <text evidence="2">The sequence shown here is derived from an EMBL/GenBank/DDBJ whole genome shotgun (WGS) entry which is preliminary data.</text>
</comment>
<evidence type="ECO:0000313" key="2">
    <source>
        <dbReference type="EMBL" id="KAL0455344.1"/>
    </source>
</evidence>
<proteinExistence type="predicted"/>
<dbReference type="SUPFAM" id="SSF56672">
    <property type="entry name" value="DNA/RNA polymerases"/>
    <property type="match status" value="1"/>
</dbReference>
<evidence type="ECO:0000259" key="1">
    <source>
        <dbReference type="Pfam" id="PF00078"/>
    </source>
</evidence>
<dbReference type="AlphaFoldDB" id="A0AAW2XMF7"/>
<dbReference type="EMBL" id="JACGWN010000003">
    <property type="protein sequence ID" value="KAL0455344.1"/>
    <property type="molecule type" value="Genomic_DNA"/>
</dbReference>
<feature type="domain" description="Reverse transcriptase" evidence="1">
    <location>
        <begin position="70"/>
        <end position="201"/>
    </location>
</feature>